<dbReference type="AlphaFoldDB" id="A0AAD4EYB5"/>
<reference evidence="2" key="1">
    <citation type="submission" date="2023-02" db="EMBL/GenBank/DDBJ databases">
        <authorList>
            <person name="Palmer J.M."/>
        </authorList>
    </citation>
    <scope>NUCLEOTIDE SEQUENCE</scope>
    <source>
        <strain evidence="2">FW57</strain>
    </source>
</reference>
<feature type="compositionally biased region" description="Acidic residues" evidence="1">
    <location>
        <begin position="407"/>
        <end position="420"/>
    </location>
</feature>
<feature type="compositionally biased region" description="Polar residues" evidence="1">
    <location>
        <begin position="440"/>
        <end position="461"/>
    </location>
</feature>
<name>A0AAD4EYB5_9PEZI</name>
<feature type="compositionally biased region" description="Low complexity" evidence="1">
    <location>
        <begin position="598"/>
        <end position="622"/>
    </location>
</feature>
<feature type="compositionally biased region" description="Basic and acidic residues" evidence="1">
    <location>
        <begin position="165"/>
        <end position="181"/>
    </location>
</feature>
<comment type="caution">
    <text evidence="2">The sequence shown here is derived from an EMBL/GenBank/DDBJ whole genome shotgun (WGS) entry which is preliminary data.</text>
</comment>
<gene>
    <name evidence="2" type="ORF">NEMBOFW57_005865</name>
</gene>
<feature type="compositionally biased region" description="Polar residues" evidence="1">
    <location>
        <begin position="1"/>
        <end position="36"/>
    </location>
</feature>
<feature type="compositionally biased region" description="Acidic residues" evidence="1">
    <location>
        <begin position="195"/>
        <end position="205"/>
    </location>
</feature>
<protein>
    <submittedName>
        <fullName evidence="2">Uncharacterized protein</fullName>
    </submittedName>
</protein>
<proteinExistence type="predicted"/>
<feature type="compositionally biased region" description="Acidic residues" evidence="1">
    <location>
        <begin position="380"/>
        <end position="398"/>
    </location>
</feature>
<accession>A0AAD4EYB5</accession>
<dbReference type="Proteomes" id="UP001197093">
    <property type="component" value="Unassembled WGS sequence"/>
</dbReference>
<feature type="compositionally biased region" description="Polar residues" evidence="1">
    <location>
        <begin position="344"/>
        <end position="363"/>
    </location>
</feature>
<keyword evidence="3" id="KW-1185">Reference proteome</keyword>
<feature type="compositionally biased region" description="Pro residues" evidence="1">
    <location>
        <begin position="505"/>
        <end position="514"/>
    </location>
</feature>
<feature type="compositionally biased region" description="Low complexity" evidence="1">
    <location>
        <begin position="93"/>
        <end position="102"/>
    </location>
</feature>
<evidence type="ECO:0000313" key="3">
    <source>
        <dbReference type="Proteomes" id="UP001197093"/>
    </source>
</evidence>
<evidence type="ECO:0000313" key="2">
    <source>
        <dbReference type="EMBL" id="KAG7289494.1"/>
    </source>
</evidence>
<evidence type="ECO:0000256" key="1">
    <source>
        <dbReference type="SAM" id="MobiDB-lite"/>
    </source>
</evidence>
<dbReference type="EMBL" id="JAHCVI010000002">
    <property type="protein sequence ID" value="KAG7289494.1"/>
    <property type="molecule type" value="Genomic_DNA"/>
</dbReference>
<feature type="compositionally biased region" description="Polar residues" evidence="1">
    <location>
        <begin position="108"/>
        <end position="122"/>
    </location>
</feature>
<feature type="compositionally biased region" description="Low complexity" evidence="1">
    <location>
        <begin position="495"/>
        <end position="504"/>
    </location>
</feature>
<sequence>MLSDAPNSSWHPALMPNSTADLPQTQPEDATSSPAQEHSVAEDLLPDDTPVHPVAADEEAGAWFQDDGTTAGDDWLADTSNAPPAASTDEDGQPAPAQPAEDAQPDESNTASKHFSTMSFTRTALEVNFNDDDDTEWSLPRTNTDPFKFMPENNRTNSFPLVSPLEHETAETDETPRELEHPISFNQAEDLIREIEEESREEEGLPDARAGGLQGDYAARDPGHDSSSNQFIGGSVSAAAEEPVDSRFEEGLPLVSSTQQDGTHQPAVAGEHDLFAENAAAEEDDFFSSVRRDEIAQEEDFQPPPVERKSTLAVLQAMNMEPAGAGFPPLEETAEESEAHDETPQPQEVNGSPDQSAESQQDQPIAAEGENLDAKWEAMFGEDDDVDFLPDEGAEANELDASAFLGSDDEGLLEDSETEQPEPSMPVASPGYAPVPYPATQPSSGQYLPRNQESAATTPSANPYLPAAASPVTPVTPVTPAAPSNPYLPTAPVLAAQPPVASPYAAPPTAPPAPAQYGYGAPPPLQEKTKAQSFVDKARGGYTSPYDLPMEVVKPPKRRTTAQPLQSQPAGPNSPAAIPPPPRSASMYSHPPPPSSAPAPSTARPASSHSSQGASSGAAACV</sequence>
<feature type="region of interest" description="Disordered" evidence="1">
    <location>
        <begin position="1"/>
        <end position="622"/>
    </location>
</feature>
<organism evidence="2 3">
    <name type="scientific">Staphylotrichum longicolle</name>
    <dbReference type="NCBI Taxonomy" id="669026"/>
    <lineage>
        <taxon>Eukaryota</taxon>
        <taxon>Fungi</taxon>
        <taxon>Dikarya</taxon>
        <taxon>Ascomycota</taxon>
        <taxon>Pezizomycotina</taxon>
        <taxon>Sordariomycetes</taxon>
        <taxon>Sordariomycetidae</taxon>
        <taxon>Sordariales</taxon>
        <taxon>Chaetomiaceae</taxon>
        <taxon>Staphylotrichum</taxon>
    </lineage>
</organism>
<feature type="compositionally biased region" description="Low complexity" evidence="1">
    <location>
        <begin position="466"/>
        <end position="484"/>
    </location>
</feature>